<reference evidence="7 8" key="1">
    <citation type="journal article" date="2019" name="Int. J. Syst. Evol. Microbiol.">
        <title>The Global Catalogue of Microorganisms (GCM) 10K type strain sequencing project: providing services to taxonomists for standard genome sequencing and annotation.</title>
        <authorList>
            <consortium name="The Broad Institute Genomics Platform"/>
            <consortium name="The Broad Institute Genome Sequencing Center for Infectious Disease"/>
            <person name="Wu L."/>
            <person name="Ma J."/>
        </authorList>
    </citation>
    <scope>NUCLEOTIDE SEQUENCE [LARGE SCALE GENOMIC DNA]</scope>
    <source>
        <strain evidence="7 8">JCM 13023</strain>
    </source>
</reference>
<evidence type="ECO:0000313" key="7">
    <source>
        <dbReference type="EMBL" id="GAA1235698.1"/>
    </source>
</evidence>
<protein>
    <recommendedName>
        <fullName evidence="6">Protein kinase domain-containing protein</fullName>
    </recommendedName>
</protein>
<proteinExistence type="predicted"/>
<dbReference type="EMBL" id="BAAALN010000005">
    <property type="protein sequence ID" value="GAA1235698.1"/>
    <property type="molecule type" value="Genomic_DNA"/>
</dbReference>
<sequence>MKPLAPDQSHPIGHYRPLVLLGEGAMGQVFLCLSQDGRVAAVKRIHPGFSKDDGFRVRFRQEVEASRRVSGAYTAAVMDADPEAEAPWLASVYVAGPSLRDAIDESGPLPVQSMRRLIAGLATALSDVHRAGLIHRDLKPGNVLLTSDGPRVIDFGIARAAEGAEFTSTGTVVGSPAYMSPEQAEGKDLTPASDVFSLGTLLVMAATGQGPFTGTTAAQTLYNVVHEPPQLDGVPPEIVPVIEACLAHDPEARPTPAQLLDLVGPIDHDGPVWPAPVQQLINTQEAEVRHVLALPPPEPPPPPRKPRWPKVTAVIAAGAAVVALAVTQGLAPVEGTVIEPETRAPVAQALSIDRLRDIDPCALLEDETLGETTLQPSGYSTYLHRCRFGQGGFSSDSIDLELGVSIDRSRMNTTGEQVAGQAVLEESTSSGCNRSVASPSSPQQAITVDVSGESALCDQLTPALDLVVDKLRTEPPVQNLPDNSLARTNLCSLVDDDAVRSKLGVIQSKTAGDLSRCRIDALNGNGSVRAKLTYESSFGPNSSYRDVEPVQLDGVTGYANSRSSTCSLEWKHRDFGEAESGRTRNTIETVSVTYSPRNDKAKPCEHAKAVANSVLKNLPPAG</sequence>
<dbReference type="PANTHER" id="PTHR43289:SF34">
    <property type="entry name" value="SERINE_THREONINE-PROTEIN KINASE YBDM-RELATED"/>
    <property type="match status" value="1"/>
</dbReference>
<dbReference type="Gene3D" id="1.10.510.10">
    <property type="entry name" value="Transferase(Phosphotransferase) domain 1"/>
    <property type="match status" value="1"/>
</dbReference>
<evidence type="ECO:0000256" key="5">
    <source>
        <dbReference type="PROSITE-ProRule" id="PRU10141"/>
    </source>
</evidence>
<comment type="caution">
    <text evidence="7">The sequence shown here is derived from an EMBL/GenBank/DDBJ whole genome shotgun (WGS) entry which is preliminary data.</text>
</comment>
<keyword evidence="3" id="KW-0418">Kinase</keyword>
<dbReference type="RefSeq" id="WP_253863315.1">
    <property type="nucleotide sequence ID" value="NZ_BAAALN010000005.1"/>
</dbReference>
<dbReference type="Gene3D" id="3.30.200.20">
    <property type="entry name" value="Phosphorylase Kinase, domain 1"/>
    <property type="match status" value="1"/>
</dbReference>
<evidence type="ECO:0000259" key="6">
    <source>
        <dbReference type="PROSITE" id="PS50011"/>
    </source>
</evidence>
<evidence type="ECO:0000313" key="8">
    <source>
        <dbReference type="Proteomes" id="UP001500653"/>
    </source>
</evidence>
<dbReference type="SUPFAM" id="SSF56112">
    <property type="entry name" value="Protein kinase-like (PK-like)"/>
    <property type="match status" value="1"/>
</dbReference>
<dbReference type="Pfam" id="PF00069">
    <property type="entry name" value="Pkinase"/>
    <property type="match status" value="1"/>
</dbReference>
<dbReference type="PANTHER" id="PTHR43289">
    <property type="entry name" value="MITOGEN-ACTIVATED PROTEIN KINASE KINASE KINASE 20-RELATED"/>
    <property type="match status" value="1"/>
</dbReference>
<dbReference type="InterPro" id="IPR008271">
    <property type="entry name" value="Ser/Thr_kinase_AS"/>
</dbReference>
<dbReference type="PROSITE" id="PS00108">
    <property type="entry name" value="PROTEIN_KINASE_ST"/>
    <property type="match status" value="1"/>
</dbReference>
<evidence type="ECO:0000256" key="2">
    <source>
        <dbReference type="ARBA" id="ARBA00022741"/>
    </source>
</evidence>
<gene>
    <name evidence="7" type="ORF">GCM10009676_19620</name>
</gene>
<organism evidence="7 8">
    <name type="scientific">Prauserella halophila</name>
    <dbReference type="NCBI Taxonomy" id="185641"/>
    <lineage>
        <taxon>Bacteria</taxon>
        <taxon>Bacillati</taxon>
        <taxon>Actinomycetota</taxon>
        <taxon>Actinomycetes</taxon>
        <taxon>Pseudonocardiales</taxon>
        <taxon>Pseudonocardiaceae</taxon>
        <taxon>Prauserella</taxon>
    </lineage>
</organism>
<keyword evidence="4 5" id="KW-0067">ATP-binding</keyword>
<dbReference type="PROSITE" id="PS00107">
    <property type="entry name" value="PROTEIN_KINASE_ATP"/>
    <property type="match status" value="1"/>
</dbReference>
<dbReference type="Proteomes" id="UP001500653">
    <property type="component" value="Unassembled WGS sequence"/>
</dbReference>
<dbReference type="InterPro" id="IPR017441">
    <property type="entry name" value="Protein_kinase_ATP_BS"/>
</dbReference>
<dbReference type="InterPro" id="IPR011009">
    <property type="entry name" value="Kinase-like_dom_sf"/>
</dbReference>
<feature type="domain" description="Protein kinase" evidence="6">
    <location>
        <begin position="15"/>
        <end position="271"/>
    </location>
</feature>
<keyword evidence="1" id="KW-0808">Transferase</keyword>
<keyword evidence="2 5" id="KW-0547">Nucleotide-binding</keyword>
<accession>A0ABN1W783</accession>
<feature type="binding site" evidence="5">
    <location>
        <position position="43"/>
    </location>
    <ligand>
        <name>ATP</name>
        <dbReference type="ChEBI" id="CHEBI:30616"/>
    </ligand>
</feature>
<dbReference type="CDD" id="cd14014">
    <property type="entry name" value="STKc_PknB_like"/>
    <property type="match status" value="1"/>
</dbReference>
<dbReference type="SMART" id="SM00220">
    <property type="entry name" value="S_TKc"/>
    <property type="match status" value="1"/>
</dbReference>
<dbReference type="PROSITE" id="PS50011">
    <property type="entry name" value="PROTEIN_KINASE_DOM"/>
    <property type="match status" value="1"/>
</dbReference>
<evidence type="ECO:0000256" key="1">
    <source>
        <dbReference type="ARBA" id="ARBA00022679"/>
    </source>
</evidence>
<keyword evidence="8" id="KW-1185">Reference proteome</keyword>
<dbReference type="InterPro" id="IPR000719">
    <property type="entry name" value="Prot_kinase_dom"/>
</dbReference>
<evidence type="ECO:0000256" key="3">
    <source>
        <dbReference type="ARBA" id="ARBA00022777"/>
    </source>
</evidence>
<evidence type="ECO:0000256" key="4">
    <source>
        <dbReference type="ARBA" id="ARBA00022840"/>
    </source>
</evidence>
<name>A0ABN1W783_9PSEU</name>